<evidence type="ECO:0000313" key="3">
    <source>
        <dbReference type="Proteomes" id="UP000266723"/>
    </source>
</evidence>
<proteinExistence type="predicted"/>
<keyword evidence="3" id="KW-1185">Reference proteome</keyword>
<evidence type="ECO:0000313" key="2">
    <source>
        <dbReference type="EMBL" id="KAF3547244.1"/>
    </source>
</evidence>
<accession>A0ABQ7C6N3</accession>
<comment type="caution">
    <text evidence="2">The sequence shown here is derived from an EMBL/GenBank/DDBJ whole genome shotgun (WGS) entry which is preliminary data.</text>
</comment>
<gene>
    <name evidence="2" type="ORF">DY000_02010482</name>
</gene>
<name>A0ABQ7C6N3_BRACR</name>
<feature type="region of interest" description="Disordered" evidence="1">
    <location>
        <begin position="50"/>
        <end position="85"/>
    </location>
</feature>
<dbReference type="Proteomes" id="UP000266723">
    <property type="component" value="Unassembled WGS sequence"/>
</dbReference>
<organism evidence="2 3">
    <name type="scientific">Brassica cretica</name>
    <name type="common">Mustard</name>
    <dbReference type="NCBI Taxonomy" id="69181"/>
    <lineage>
        <taxon>Eukaryota</taxon>
        <taxon>Viridiplantae</taxon>
        <taxon>Streptophyta</taxon>
        <taxon>Embryophyta</taxon>
        <taxon>Tracheophyta</taxon>
        <taxon>Spermatophyta</taxon>
        <taxon>Magnoliopsida</taxon>
        <taxon>eudicotyledons</taxon>
        <taxon>Gunneridae</taxon>
        <taxon>Pentapetalae</taxon>
        <taxon>rosids</taxon>
        <taxon>malvids</taxon>
        <taxon>Brassicales</taxon>
        <taxon>Brassicaceae</taxon>
        <taxon>Brassiceae</taxon>
        <taxon>Brassica</taxon>
    </lineage>
</organism>
<protein>
    <recommendedName>
        <fullName evidence="4">Peroxin-13</fullName>
    </recommendedName>
</protein>
<sequence>MNSTSSSPGSANAGHYSGYPGSCGYGVGPDQWDGYVGPGAGSGQYRMPPSLISGGGYPESGHYGHSSASAYPGQRQPVGSSWRNEAKQSTKLLTGEMVFSYIELFFLLDLASCRAIGMALLWL</sequence>
<dbReference type="EMBL" id="QGKV02000832">
    <property type="protein sequence ID" value="KAF3547244.1"/>
    <property type="molecule type" value="Genomic_DNA"/>
</dbReference>
<evidence type="ECO:0000256" key="1">
    <source>
        <dbReference type="SAM" id="MobiDB-lite"/>
    </source>
</evidence>
<reference evidence="2 3" key="1">
    <citation type="journal article" date="2020" name="BMC Genomics">
        <title>Intraspecific diversification of the crop wild relative Brassica cretica Lam. using demographic model selection.</title>
        <authorList>
            <person name="Kioukis A."/>
            <person name="Michalopoulou V.A."/>
            <person name="Briers L."/>
            <person name="Pirintsos S."/>
            <person name="Studholme D.J."/>
            <person name="Pavlidis P."/>
            <person name="Sarris P.F."/>
        </authorList>
    </citation>
    <scope>NUCLEOTIDE SEQUENCE [LARGE SCALE GENOMIC DNA]</scope>
    <source>
        <strain evidence="3">cv. PFS-1207/04</strain>
    </source>
</reference>
<evidence type="ECO:0008006" key="4">
    <source>
        <dbReference type="Google" id="ProtNLM"/>
    </source>
</evidence>